<organism evidence="13 14">
    <name type="scientific">Brassica oleracea var. oleracea</name>
    <dbReference type="NCBI Taxonomy" id="109376"/>
    <lineage>
        <taxon>Eukaryota</taxon>
        <taxon>Viridiplantae</taxon>
        <taxon>Streptophyta</taxon>
        <taxon>Embryophyta</taxon>
        <taxon>Tracheophyta</taxon>
        <taxon>Spermatophyta</taxon>
        <taxon>Magnoliopsida</taxon>
        <taxon>eudicotyledons</taxon>
        <taxon>Gunneridae</taxon>
        <taxon>Pentapetalae</taxon>
        <taxon>rosids</taxon>
        <taxon>malvids</taxon>
        <taxon>Brassicales</taxon>
        <taxon>Brassicaceae</taxon>
        <taxon>Brassiceae</taxon>
        <taxon>Brassica</taxon>
    </lineage>
</organism>
<keyword evidence="4" id="KW-0813">Transport</keyword>
<feature type="region of interest" description="Disordered" evidence="11">
    <location>
        <begin position="179"/>
        <end position="201"/>
    </location>
</feature>
<sequence length="239" mass="25906">IVSRSSSSSSSNFPSIQNQTLDLISLALHLRMEFSAADFDRLMMVDLARNACEEQYKKDPLDSENLQKWGGALLELSQFQSVADAKLMLDDALSKFEEVLTINPGKHQALWCLGNAYSSQAFLNPDSDVAQGLFDKAADYFERAENMDPGNEMYLKSMEVATEGPKLHKEIHKHGGMMQQALAGGGGAGPSASSNAGGGKNKKKNNDFTYDVCGWIILAFGIVAWVGMAKSLGPPPPAR</sequence>
<keyword evidence="5 12" id="KW-0812">Transmembrane</keyword>
<evidence type="ECO:0000256" key="11">
    <source>
        <dbReference type="SAM" id="MobiDB-lite"/>
    </source>
</evidence>
<dbReference type="GO" id="GO:0015031">
    <property type="term" value="P:protein transport"/>
    <property type="evidence" value="ECO:0007669"/>
    <property type="project" value="UniProtKB-KW"/>
</dbReference>
<dbReference type="InterPro" id="IPR010547">
    <property type="entry name" value="TOM20_imprt_rcpt"/>
</dbReference>
<dbReference type="OMA" id="NINDSKM"/>
<dbReference type="PANTHER" id="PTHR32409">
    <property type="entry name" value="MITOCHONDRIAL IMPORT RECEPTOR SUBUNIT TOM20-1-RELATED"/>
    <property type="match status" value="1"/>
</dbReference>
<dbReference type="PANTHER" id="PTHR32409:SF9">
    <property type="entry name" value="GENOME ASSEMBLY, CHROMOSOME: A07"/>
    <property type="match status" value="1"/>
</dbReference>
<keyword evidence="7" id="KW-0653">Protein transport</keyword>
<evidence type="ECO:0000256" key="12">
    <source>
        <dbReference type="SAM" id="Phobius"/>
    </source>
</evidence>
<evidence type="ECO:0000256" key="4">
    <source>
        <dbReference type="ARBA" id="ARBA00022448"/>
    </source>
</evidence>
<dbReference type="HOGENOM" id="CLU_117357_0_0_1"/>
<dbReference type="Pfam" id="PF06552">
    <property type="entry name" value="TOM20_plant"/>
    <property type="match status" value="1"/>
</dbReference>
<name>A0A0D3D6G4_BRAOL</name>
<keyword evidence="8 12" id="KW-1133">Transmembrane helix</keyword>
<evidence type="ECO:0000256" key="5">
    <source>
        <dbReference type="ARBA" id="ARBA00022692"/>
    </source>
</evidence>
<evidence type="ECO:0000256" key="9">
    <source>
        <dbReference type="ARBA" id="ARBA00023128"/>
    </source>
</evidence>
<protein>
    <recommendedName>
        <fullName evidence="15">Mitochondrial import receptor subunit TOM20</fullName>
    </recommendedName>
</protein>
<dbReference type="EnsemblPlants" id="Bo7g049890.1">
    <property type="protein sequence ID" value="Bo7g049890.1"/>
    <property type="gene ID" value="Bo7g049890"/>
</dbReference>
<proteinExistence type="inferred from homology"/>
<accession>A0A0D3D6G4</accession>
<dbReference type="Gramene" id="Bo7g049890.1">
    <property type="protein sequence ID" value="Bo7g049890.1"/>
    <property type="gene ID" value="Bo7g049890"/>
</dbReference>
<dbReference type="GO" id="GO:0005742">
    <property type="term" value="C:mitochondrial outer membrane translocase complex"/>
    <property type="evidence" value="ECO:0007669"/>
    <property type="project" value="InterPro"/>
</dbReference>
<keyword evidence="9" id="KW-0496">Mitochondrion</keyword>
<evidence type="ECO:0000256" key="7">
    <source>
        <dbReference type="ARBA" id="ARBA00022927"/>
    </source>
</evidence>
<dbReference type="eggNOG" id="ENOG502QT42">
    <property type="taxonomic scope" value="Eukaryota"/>
</dbReference>
<keyword evidence="14" id="KW-1185">Reference proteome</keyword>
<dbReference type="AlphaFoldDB" id="A0A0D3D6G4"/>
<keyword evidence="6" id="KW-1000">Mitochondrion outer membrane</keyword>
<dbReference type="Proteomes" id="UP000032141">
    <property type="component" value="Chromosome C7"/>
</dbReference>
<evidence type="ECO:0000256" key="8">
    <source>
        <dbReference type="ARBA" id="ARBA00022989"/>
    </source>
</evidence>
<evidence type="ECO:0000313" key="13">
    <source>
        <dbReference type="EnsemblPlants" id="Bo7g049890.1"/>
    </source>
</evidence>
<evidence type="ECO:0000256" key="10">
    <source>
        <dbReference type="ARBA" id="ARBA00023136"/>
    </source>
</evidence>
<evidence type="ECO:0008006" key="15">
    <source>
        <dbReference type="Google" id="ProtNLM"/>
    </source>
</evidence>
<evidence type="ECO:0000313" key="14">
    <source>
        <dbReference type="Proteomes" id="UP000032141"/>
    </source>
</evidence>
<comment type="similarity">
    <text evidence="3">Belongs to the Tom20 family.</text>
</comment>
<feature type="transmembrane region" description="Helical" evidence="12">
    <location>
        <begin position="208"/>
        <end position="228"/>
    </location>
</feature>
<dbReference type="STRING" id="109376.A0A0D3D6G4"/>
<dbReference type="InterPro" id="IPR011990">
    <property type="entry name" value="TPR-like_helical_dom_sf"/>
</dbReference>
<comment type="function">
    <text evidence="1">Central component of the receptor complex responsible for the recognition and translocation of cytosolically synthesized mitochondrial preproteins. Together with TOM22 functions as the transit peptide receptor at the surface of the mitochondrion outer membrane and facilitates the movement of preproteins into the translocation pore.</text>
</comment>
<comment type="subcellular location">
    <subcellularLocation>
        <location evidence="2">Mitochondrion outer membrane</location>
        <topology evidence="2">Single-pass membrane protein</topology>
    </subcellularLocation>
</comment>
<reference evidence="13" key="2">
    <citation type="submission" date="2015-03" db="UniProtKB">
        <authorList>
            <consortium name="EnsemblPlants"/>
        </authorList>
    </citation>
    <scope>IDENTIFICATION</scope>
</reference>
<evidence type="ECO:0000256" key="6">
    <source>
        <dbReference type="ARBA" id="ARBA00022787"/>
    </source>
</evidence>
<evidence type="ECO:0000256" key="1">
    <source>
        <dbReference type="ARBA" id="ARBA00003450"/>
    </source>
</evidence>
<reference evidence="13 14" key="1">
    <citation type="journal article" date="2014" name="Genome Biol.">
        <title>Transcriptome and methylome profiling reveals relics of genome dominance in the mesopolyploid Brassica oleracea.</title>
        <authorList>
            <person name="Parkin I.A."/>
            <person name="Koh C."/>
            <person name="Tang H."/>
            <person name="Robinson S.J."/>
            <person name="Kagale S."/>
            <person name="Clarke W.E."/>
            <person name="Town C.D."/>
            <person name="Nixon J."/>
            <person name="Krishnakumar V."/>
            <person name="Bidwell S.L."/>
            <person name="Denoeud F."/>
            <person name="Belcram H."/>
            <person name="Links M.G."/>
            <person name="Just J."/>
            <person name="Clarke C."/>
            <person name="Bender T."/>
            <person name="Huebert T."/>
            <person name="Mason A.S."/>
            <person name="Pires J.C."/>
            <person name="Barker G."/>
            <person name="Moore J."/>
            <person name="Walley P.G."/>
            <person name="Manoli S."/>
            <person name="Batley J."/>
            <person name="Edwards D."/>
            <person name="Nelson M.N."/>
            <person name="Wang X."/>
            <person name="Paterson A.H."/>
            <person name="King G."/>
            <person name="Bancroft I."/>
            <person name="Chalhoub B."/>
            <person name="Sharpe A.G."/>
        </authorList>
    </citation>
    <scope>NUCLEOTIDE SEQUENCE</scope>
    <source>
        <strain evidence="13 14">cv. TO1000</strain>
    </source>
</reference>
<dbReference type="GO" id="GO:0045040">
    <property type="term" value="P:protein insertion into mitochondrial outer membrane"/>
    <property type="evidence" value="ECO:0007669"/>
    <property type="project" value="InterPro"/>
</dbReference>
<evidence type="ECO:0000256" key="2">
    <source>
        <dbReference type="ARBA" id="ARBA00004572"/>
    </source>
</evidence>
<keyword evidence="10 12" id="KW-0472">Membrane</keyword>
<evidence type="ECO:0000256" key="3">
    <source>
        <dbReference type="ARBA" id="ARBA00005792"/>
    </source>
</evidence>
<dbReference type="SUPFAM" id="SSF48452">
    <property type="entry name" value="TPR-like"/>
    <property type="match status" value="1"/>
</dbReference>
<dbReference type="Gene3D" id="1.25.40.10">
    <property type="entry name" value="Tetratricopeptide repeat domain"/>
    <property type="match status" value="1"/>
</dbReference>